<dbReference type="RefSeq" id="WP_197318294.1">
    <property type="nucleotide sequence ID" value="NZ_JADZSC010000004.1"/>
</dbReference>
<comment type="caution">
    <text evidence="3">The sequence shown here is derived from an EMBL/GenBank/DDBJ whole genome shotgun (WGS) entry which is preliminary data.</text>
</comment>
<evidence type="ECO:0000313" key="3">
    <source>
        <dbReference type="EMBL" id="MBH0231659.1"/>
    </source>
</evidence>
<dbReference type="Proteomes" id="UP000614490">
    <property type="component" value="Unassembled WGS sequence"/>
</dbReference>
<protein>
    <submittedName>
        <fullName evidence="3">STAS domain-containing protein</fullName>
    </submittedName>
</protein>
<evidence type="ECO:0000256" key="1">
    <source>
        <dbReference type="ARBA" id="ARBA00022553"/>
    </source>
</evidence>
<dbReference type="PANTHER" id="PTHR33745">
    <property type="entry name" value="RSBT ANTAGONIST PROTEIN RSBS-RELATED"/>
    <property type="match status" value="1"/>
</dbReference>
<dbReference type="InterPro" id="IPR002645">
    <property type="entry name" value="STAS_dom"/>
</dbReference>
<dbReference type="Gene3D" id="3.30.750.24">
    <property type="entry name" value="STAS domain"/>
    <property type="match status" value="1"/>
</dbReference>
<evidence type="ECO:0000259" key="2">
    <source>
        <dbReference type="PROSITE" id="PS50801"/>
    </source>
</evidence>
<dbReference type="EMBL" id="JADZSC010000004">
    <property type="protein sequence ID" value="MBH0231659.1"/>
    <property type="molecule type" value="Genomic_DNA"/>
</dbReference>
<name>A0A931MWW9_9BACI</name>
<reference evidence="3 4" key="1">
    <citation type="journal article" date="2005" name="Int. J. Syst. Evol. Microbiol.">
        <title>Halobacillus yeomjeoni sp. nov., isolated from a marine solar saltern in Korea.</title>
        <authorList>
            <person name="Yoon J.H."/>
            <person name="Kang S.J."/>
            <person name="Lee C.H."/>
            <person name="Oh H.W."/>
            <person name="Oh T.K."/>
        </authorList>
    </citation>
    <scope>NUCLEOTIDE SEQUENCE [LARGE SCALE GENOMIC DNA]</scope>
    <source>
        <strain evidence="3 4">KCTC 3957</strain>
    </source>
</reference>
<dbReference type="PANTHER" id="PTHR33745:SF3">
    <property type="entry name" value="RSBT CO-ANTAGONIST PROTEIN RSBRC"/>
    <property type="match status" value="1"/>
</dbReference>
<dbReference type="SUPFAM" id="SSF52091">
    <property type="entry name" value="SpoIIaa-like"/>
    <property type="match status" value="1"/>
</dbReference>
<dbReference type="Pfam" id="PF01740">
    <property type="entry name" value="STAS"/>
    <property type="match status" value="1"/>
</dbReference>
<evidence type="ECO:0000313" key="4">
    <source>
        <dbReference type="Proteomes" id="UP000614490"/>
    </source>
</evidence>
<feature type="domain" description="STAS" evidence="2">
    <location>
        <begin position="158"/>
        <end position="269"/>
    </location>
</feature>
<keyword evidence="1" id="KW-0597">Phosphoprotein</keyword>
<dbReference type="InterPro" id="IPR051932">
    <property type="entry name" value="Bact_StressResp_Reg"/>
</dbReference>
<keyword evidence="4" id="KW-1185">Reference proteome</keyword>
<dbReference type="InterPro" id="IPR036513">
    <property type="entry name" value="STAS_dom_sf"/>
</dbReference>
<dbReference type="PROSITE" id="PS50801">
    <property type="entry name" value="STAS"/>
    <property type="match status" value="1"/>
</dbReference>
<proteinExistence type="predicted"/>
<sequence length="273" mass="31505">MNQLNEKIAEYFQENQENLVNELLPHTLDHLNLTYTDEDLKQHDQMLSALLERVAKSLHRTDKETNEAETGYDSEDYFYSQGVLLKNTVDVLSVFRLKLVNHLRDTELIKEARLDEGFELVEQLIFAFDAAIRQTTKNYNALKEREKEDFEQHLNSMSTPVVLIDDAQAVVPLVGEFSTERFEIVMKNTLEKVKKHNLRVIFIDFSGIATFDSVFINDIFHMTKTIQLLGTRTVLTGIQTDIATAAVEANMSFEKLETFGELRQALDIINKRK</sequence>
<dbReference type="CDD" id="cd07041">
    <property type="entry name" value="STAS_RsbR_RsbS_like"/>
    <property type="match status" value="1"/>
</dbReference>
<gene>
    <name evidence="3" type="ORF">H0267_15720</name>
</gene>
<organism evidence="3 4">
    <name type="scientific">Halobacillus yeomjeoni</name>
    <dbReference type="NCBI Taxonomy" id="311194"/>
    <lineage>
        <taxon>Bacteria</taxon>
        <taxon>Bacillati</taxon>
        <taxon>Bacillota</taxon>
        <taxon>Bacilli</taxon>
        <taxon>Bacillales</taxon>
        <taxon>Bacillaceae</taxon>
        <taxon>Halobacillus</taxon>
    </lineage>
</organism>
<dbReference type="AlphaFoldDB" id="A0A931MWW9"/>
<accession>A0A931MWW9</accession>